<protein>
    <submittedName>
        <fullName evidence="9">MFS general substrate transporter</fullName>
    </submittedName>
</protein>
<dbReference type="PRINTS" id="PR01035">
    <property type="entry name" value="TCRTETA"/>
</dbReference>
<feature type="transmembrane region" description="Helical" evidence="6">
    <location>
        <begin position="468"/>
        <end position="488"/>
    </location>
</feature>
<keyword evidence="5 6" id="KW-0472">Membrane</keyword>
<dbReference type="GO" id="GO:0016020">
    <property type="term" value="C:membrane"/>
    <property type="evidence" value="ECO:0007669"/>
    <property type="project" value="UniProtKB-SubCell"/>
</dbReference>
<dbReference type="PANTHER" id="PTHR23504:SF3">
    <property type="entry name" value="MAJOR FACILITATOR SUPERFAMILY (MFS) PROFILE DOMAIN-CONTAINING PROTEIN"/>
    <property type="match status" value="1"/>
</dbReference>
<feature type="transmembrane region" description="Helical" evidence="6">
    <location>
        <begin position="291"/>
        <end position="311"/>
    </location>
</feature>
<dbReference type="PROSITE" id="PS50850">
    <property type="entry name" value="MFS"/>
    <property type="match status" value="1"/>
</dbReference>
<dbReference type="InterPro" id="IPR020846">
    <property type="entry name" value="MFS_dom"/>
</dbReference>
<feature type="transmembrane region" description="Helical" evidence="6">
    <location>
        <begin position="234"/>
        <end position="258"/>
    </location>
</feature>
<reference evidence="9" key="2">
    <citation type="submission" date="2020-04" db="EMBL/GenBank/DDBJ databases">
        <authorList>
            <consortium name="NCBI Genome Project"/>
        </authorList>
    </citation>
    <scope>NUCLEOTIDE SEQUENCE</scope>
    <source>
        <strain evidence="9">CBS 342.82</strain>
    </source>
</reference>
<feature type="transmembrane region" description="Helical" evidence="6">
    <location>
        <begin position="394"/>
        <end position="413"/>
    </location>
</feature>
<feature type="transmembrane region" description="Helical" evidence="6">
    <location>
        <begin position="135"/>
        <end position="154"/>
    </location>
</feature>
<reference evidence="9" key="1">
    <citation type="submission" date="2020-01" db="EMBL/GenBank/DDBJ databases">
        <authorList>
            <consortium name="DOE Joint Genome Institute"/>
            <person name="Haridas S."/>
            <person name="Albert R."/>
            <person name="Binder M."/>
            <person name="Bloem J."/>
            <person name="Labutti K."/>
            <person name="Salamov A."/>
            <person name="Andreopoulos B."/>
            <person name="Baker S.E."/>
            <person name="Barry K."/>
            <person name="Bills G."/>
            <person name="Bluhm B.H."/>
            <person name="Cannon C."/>
            <person name="Castanera R."/>
            <person name="Culley D.E."/>
            <person name="Daum C."/>
            <person name="Ezra D."/>
            <person name="Gonzalez J.B."/>
            <person name="Henrissat B."/>
            <person name="Kuo A."/>
            <person name="Liang C."/>
            <person name="Lipzen A."/>
            <person name="Lutzoni F."/>
            <person name="Magnuson J."/>
            <person name="Mondo S."/>
            <person name="Nolan M."/>
            <person name="Ohm R."/>
            <person name="Pangilinan J."/>
            <person name="Park H.-J."/>
            <person name="Ramirez L."/>
            <person name="Alfaro M."/>
            <person name="Sun H."/>
            <person name="Tritt A."/>
            <person name="Yoshinaga Y."/>
            <person name="Zwiers L.-H."/>
            <person name="Turgeon B.G."/>
            <person name="Goodwin S.B."/>
            <person name="Spatafora J.W."/>
            <person name="Crous P.W."/>
            <person name="Grigoriev I.V."/>
        </authorList>
    </citation>
    <scope>NUCLEOTIDE SEQUENCE</scope>
    <source>
        <strain evidence="9">CBS 342.82</strain>
    </source>
</reference>
<keyword evidence="3 6" id="KW-0812">Transmembrane</keyword>
<dbReference type="CDD" id="cd17330">
    <property type="entry name" value="MFS_SLC46_TetA_like"/>
    <property type="match status" value="1"/>
</dbReference>
<evidence type="ECO:0000256" key="2">
    <source>
        <dbReference type="ARBA" id="ARBA00022448"/>
    </source>
</evidence>
<comment type="subcellular location">
    <subcellularLocation>
        <location evidence="1">Membrane</location>
        <topology evidence="1">Multi-pass membrane protein</topology>
    </subcellularLocation>
</comment>
<organism evidence="9">
    <name type="scientific">Dissoconium aciculare CBS 342.82</name>
    <dbReference type="NCBI Taxonomy" id="1314786"/>
    <lineage>
        <taxon>Eukaryota</taxon>
        <taxon>Fungi</taxon>
        <taxon>Dikarya</taxon>
        <taxon>Ascomycota</taxon>
        <taxon>Pezizomycotina</taxon>
        <taxon>Dothideomycetes</taxon>
        <taxon>Dothideomycetidae</taxon>
        <taxon>Mycosphaerellales</taxon>
        <taxon>Dissoconiaceae</taxon>
        <taxon>Dissoconium</taxon>
    </lineage>
</organism>
<feature type="transmembrane region" description="Helical" evidence="6">
    <location>
        <begin position="364"/>
        <end position="382"/>
    </location>
</feature>
<evidence type="ECO:0000256" key="5">
    <source>
        <dbReference type="ARBA" id="ARBA00023136"/>
    </source>
</evidence>
<evidence type="ECO:0000313" key="9">
    <source>
        <dbReference type="RefSeq" id="XP_033456366.1"/>
    </source>
</evidence>
<dbReference type="OrthoDB" id="419616at2759"/>
<accession>A0A6J3LU70</accession>
<dbReference type="PANTHER" id="PTHR23504">
    <property type="entry name" value="MAJOR FACILITATOR SUPERFAMILY DOMAIN-CONTAINING PROTEIN 10"/>
    <property type="match status" value="1"/>
</dbReference>
<dbReference type="GeneID" id="54359677"/>
<feature type="transmembrane region" description="Helical" evidence="6">
    <location>
        <begin position="65"/>
        <end position="86"/>
    </location>
</feature>
<dbReference type="Gene3D" id="1.20.1250.20">
    <property type="entry name" value="MFS general substrate transporter like domains"/>
    <property type="match status" value="1"/>
</dbReference>
<evidence type="ECO:0000256" key="4">
    <source>
        <dbReference type="ARBA" id="ARBA00022989"/>
    </source>
</evidence>
<feature type="transmembrane region" description="Helical" evidence="6">
    <location>
        <begin position="160"/>
        <end position="180"/>
    </location>
</feature>
<proteinExistence type="predicted"/>
<feature type="transmembrane region" description="Helical" evidence="6">
    <location>
        <begin position="192"/>
        <end position="214"/>
    </location>
</feature>
<dbReference type="InterPro" id="IPR011701">
    <property type="entry name" value="MFS"/>
</dbReference>
<dbReference type="Pfam" id="PF07690">
    <property type="entry name" value="MFS_1"/>
    <property type="match status" value="1"/>
</dbReference>
<evidence type="ECO:0000256" key="6">
    <source>
        <dbReference type="SAM" id="Phobius"/>
    </source>
</evidence>
<evidence type="ECO:0000256" key="1">
    <source>
        <dbReference type="ARBA" id="ARBA00004141"/>
    </source>
</evidence>
<dbReference type="GO" id="GO:0022857">
    <property type="term" value="F:transmembrane transporter activity"/>
    <property type="evidence" value="ECO:0007669"/>
    <property type="project" value="InterPro"/>
</dbReference>
<name>A0A6J3LU70_9PEZI</name>
<reference evidence="9" key="3">
    <citation type="submission" date="2025-08" db="UniProtKB">
        <authorList>
            <consortium name="RefSeq"/>
        </authorList>
    </citation>
    <scope>IDENTIFICATION</scope>
    <source>
        <strain evidence="9">CBS 342.82</strain>
    </source>
</reference>
<feature type="transmembrane region" description="Helical" evidence="6">
    <location>
        <begin position="101"/>
        <end position="123"/>
    </location>
</feature>
<dbReference type="InterPro" id="IPR036259">
    <property type="entry name" value="MFS_trans_sf"/>
</dbReference>
<keyword evidence="4 6" id="KW-1133">Transmembrane helix</keyword>
<evidence type="ECO:0000256" key="3">
    <source>
        <dbReference type="ARBA" id="ARBA00022692"/>
    </source>
</evidence>
<dbReference type="RefSeq" id="XP_033456366.1">
    <property type="nucleotide sequence ID" value="XM_033601877.1"/>
</dbReference>
<feature type="transmembrane region" description="Helical" evidence="6">
    <location>
        <begin position="434"/>
        <end position="456"/>
    </location>
</feature>
<dbReference type="AlphaFoldDB" id="A0A6J3LU70"/>
<feature type="transmembrane region" description="Helical" evidence="6">
    <location>
        <begin position="331"/>
        <end position="352"/>
    </location>
</feature>
<feature type="domain" description="Major facilitator superfamily (MFS) profile" evidence="7">
    <location>
        <begin position="64"/>
        <end position="492"/>
    </location>
</feature>
<dbReference type="SUPFAM" id="SSF103473">
    <property type="entry name" value="MFS general substrate transporter"/>
    <property type="match status" value="1"/>
</dbReference>
<evidence type="ECO:0000259" key="7">
    <source>
        <dbReference type="PROSITE" id="PS50850"/>
    </source>
</evidence>
<keyword evidence="8" id="KW-1185">Reference proteome</keyword>
<sequence>MANILKVASEAEGPSEVTPLLGNAAIEEPIPSQIAGAAIENENVGPGLEGDEDSSSPKAMQTFQILLLCYASLAEPVAYFSIFPYINEMIERTGEIPEANVGFWSGMIESLFSLVQMLLMIIYGRMADRLGRKPVLVFSLAGVSFATILFGLSASLWQMIMFRMFAGIFSGSAVTIRTMVSENCDKSTQGRAFSWYMFARNIGILIGPIAGGALANPSEQFPGTIGKVQFFIDFPYALPALVAGTISLSTTIAAALYLKEVRYELDRLCFTTADGSSKTYMSTWEVLKSPGVAVVLYISAHIGFLALSYTAVNPVFMYTYISEGGLSFKPWQITIFLATAGASQAIWMLFGFPFLQKRLGTGNLLRIACIAWPCFMAVYPILNEMLRHGLGIAFWYVSIPLLVLGSGVAMSFGCQQLILNDISPSPHVLATVNALALTVGTAIRAIAPAFITSIFATGIKLGWADGHLAWILLIILALLLNVGVYFLPEAAEGRPKKRSHELAVEREEQ</sequence>
<gene>
    <name evidence="9" type="ORF">K489DRAFT_326015</name>
</gene>
<evidence type="ECO:0000313" key="8">
    <source>
        <dbReference type="Proteomes" id="UP000504637"/>
    </source>
</evidence>
<dbReference type="InterPro" id="IPR001958">
    <property type="entry name" value="Tet-R_TetA/multi-R_MdtG-like"/>
</dbReference>
<dbReference type="Proteomes" id="UP000504637">
    <property type="component" value="Unplaced"/>
</dbReference>
<keyword evidence="2" id="KW-0813">Transport</keyword>